<evidence type="ECO:0000313" key="2">
    <source>
        <dbReference type="Proteomes" id="UP000284706"/>
    </source>
</evidence>
<keyword evidence="2" id="KW-1185">Reference proteome</keyword>
<dbReference type="EMBL" id="NHYE01000556">
    <property type="protein sequence ID" value="PPR04873.1"/>
    <property type="molecule type" value="Genomic_DNA"/>
</dbReference>
<dbReference type="InParanoid" id="A0A409YPE1"/>
<dbReference type="Proteomes" id="UP000284706">
    <property type="component" value="Unassembled WGS sequence"/>
</dbReference>
<proteinExistence type="predicted"/>
<gene>
    <name evidence="1" type="ORF">CVT26_012704</name>
</gene>
<sequence>MQELSGILANQGWYIRRITAADYAPVSPAFSDPHMFITQLLCGGLTVGISYRDFTIMLSALLSNLGECRHLSASSDEYDLL</sequence>
<protein>
    <submittedName>
        <fullName evidence="1">Uncharacterized protein</fullName>
    </submittedName>
</protein>
<reference evidence="1 2" key="1">
    <citation type="journal article" date="2018" name="Evol. Lett.">
        <title>Horizontal gene cluster transfer increased hallucinogenic mushroom diversity.</title>
        <authorList>
            <person name="Reynolds H.T."/>
            <person name="Vijayakumar V."/>
            <person name="Gluck-Thaler E."/>
            <person name="Korotkin H.B."/>
            <person name="Matheny P.B."/>
            <person name="Slot J.C."/>
        </authorList>
    </citation>
    <scope>NUCLEOTIDE SEQUENCE [LARGE SCALE GENOMIC DNA]</scope>
    <source>
        <strain evidence="1 2">SRW20</strain>
    </source>
</reference>
<comment type="caution">
    <text evidence="1">The sequence shown here is derived from an EMBL/GenBank/DDBJ whole genome shotgun (WGS) entry which is preliminary data.</text>
</comment>
<name>A0A409YPE1_9AGAR</name>
<dbReference type="AlphaFoldDB" id="A0A409YPE1"/>
<evidence type="ECO:0000313" key="1">
    <source>
        <dbReference type="EMBL" id="PPR04873.1"/>
    </source>
</evidence>
<organism evidence="1 2">
    <name type="scientific">Gymnopilus dilepis</name>
    <dbReference type="NCBI Taxonomy" id="231916"/>
    <lineage>
        <taxon>Eukaryota</taxon>
        <taxon>Fungi</taxon>
        <taxon>Dikarya</taxon>
        <taxon>Basidiomycota</taxon>
        <taxon>Agaricomycotina</taxon>
        <taxon>Agaricomycetes</taxon>
        <taxon>Agaricomycetidae</taxon>
        <taxon>Agaricales</taxon>
        <taxon>Agaricineae</taxon>
        <taxon>Hymenogastraceae</taxon>
        <taxon>Gymnopilus</taxon>
    </lineage>
</organism>
<accession>A0A409YPE1</accession>